<evidence type="ECO:0000259" key="16">
    <source>
        <dbReference type="PROSITE" id="PS50103"/>
    </source>
</evidence>
<evidence type="ECO:0000256" key="13">
    <source>
        <dbReference type="SAM" id="MobiDB-lite"/>
    </source>
</evidence>
<sequence>MTGAAKPLWVQFVDPNSQNPYFYNVATGEMSWTDPEAPPTANGQPTEATGEGEKPADAAAAGEPTAGHVSASGDDEQGGGKKRKKDDAADADYESKYRYDPIVLEYERIPTAAQLGRPARKQAQAEFKKYSYTQGAEDYNIWYGKYASDRFDRKEREPASTRCNPYTDSGWTKADTQPETEFPAFCYYFARGCCMLGRECRYYHRVPTREDNQHLDNTHDIFGRERHMKHRDDMGGVGTFEKDCRTLFIGDLKMDRGLPDGYAVLEESVRRNFSMWGPIVHMRVIPNKNIAFVEYEYRAAAEFAKVAMMDQWLDRKDEMITVKWAYDNPNPRAQRSDDKDLKKDFDAAVDRRLTNIQDTIGGAASQGMWQAAQMEHTVRQKQAELDEQEARRAAGLPVKKSVREMGETVTAAYPDTSANYMAPNAAALAAIHQQSVQQLSQRAGPMSKEEVEEIARQQQTLGELNRMGQVLSRIDQMSANDFSVDTSAL</sequence>
<keyword evidence="3" id="KW-0507">mRNA processing</keyword>
<dbReference type="InterPro" id="IPR000504">
    <property type="entry name" value="RRM_dom"/>
</dbReference>
<accession>A0A0G4FQ74</accession>
<evidence type="ECO:0000259" key="14">
    <source>
        <dbReference type="PROSITE" id="PS50020"/>
    </source>
</evidence>
<dbReference type="PANTHER" id="PTHR14089:SF2">
    <property type="entry name" value="PRE-MRNA-SPLICING FACTOR CWC2"/>
    <property type="match status" value="1"/>
</dbReference>
<dbReference type="GO" id="GO:0071006">
    <property type="term" value="C:U2-type catalytic step 1 spliceosome"/>
    <property type="evidence" value="ECO:0007669"/>
    <property type="project" value="TreeGrafter"/>
</dbReference>
<organism evidence="17 18">
    <name type="scientific">Vitrella brassicaformis (strain CCMP3155)</name>
    <dbReference type="NCBI Taxonomy" id="1169540"/>
    <lineage>
        <taxon>Eukaryota</taxon>
        <taxon>Sar</taxon>
        <taxon>Alveolata</taxon>
        <taxon>Colpodellida</taxon>
        <taxon>Vitrellaceae</taxon>
        <taxon>Vitrella</taxon>
    </lineage>
</organism>
<proteinExistence type="inferred from homology"/>
<dbReference type="GO" id="GO:0000974">
    <property type="term" value="C:Prp19 complex"/>
    <property type="evidence" value="ECO:0007669"/>
    <property type="project" value="TreeGrafter"/>
</dbReference>
<evidence type="ECO:0000256" key="6">
    <source>
        <dbReference type="ARBA" id="ARBA00022771"/>
    </source>
</evidence>
<evidence type="ECO:0000256" key="9">
    <source>
        <dbReference type="ARBA" id="ARBA00023187"/>
    </source>
</evidence>
<dbReference type="SUPFAM" id="SSF54928">
    <property type="entry name" value="RNA-binding domain, RBD"/>
    <property type="match status" value="1"/>
</dbReference>
<keyword evidence="9" id="KW-0508">mRNA splicing</keyword>
<keyword evidence="8 11" id="KW-0694">RNA-binding</keyword>
<evidence type="ECO:0000256" key="8">
    <source>
        <dbReference type="ARBA" id="ARBA00022884"/>
    </source>
</evidence>
<evidence type="ECO:0000256" key="2">
    <source>
        <dbReference type="ARBA" id="ARBA00008024"/>
    </source>
</evidence>
<dbReference type="InterPro" id="IPR036020">
    <property type="entry name" value="WW_dom_sf"/>
</dbReference>
<dbReference type="PROSITE" id="PS50103">
    <property type="entry name" value="ZF_C3H1"/>
    <property type="match status" value="1"/>
</dbReference>
<feature type="domain" description="C3H1-type" evidence="16">
    <location>
        <begin position="180"/>
        <end position="207"/>
    </location>
</feature>
<dbReference type="Gene3D" id="3.30.70.330">
    <property type="match status" value="1"/>
</dbReference>
<evidence type="ECO:0000259" key="15">
    <source>
        <dbReference type="PROSITE" id="PS50102"/>
    </source>
</evidence>
<dbReference type="SMART" id="SM00456">
    <property type="entry name" value="WW"/>
    <property type="match status" value="1"/>
</dbReference>
<dbReference type="PROSITE" id="PS50020">
    <property type="entry name" value="WW_DOMAIN_2"/>
    <property type="match status" value="1"/>
</dbReference>
<dbReference type="Proteomes" id="UP000041254">
    <property type="component" value="Unassembled WGS sequence"/>
</dbReference>
<evidence type="ECO:0000256" key="12">
    <source>
        <dbReference type="PROSITE-ProRule" id="PRU00723"/>
    </source>
</evidence>
<keyword evidence="10" id="KW-0539">Nucleus</keyword>
<dbReference type="Pfam" id="PF16131">
    <property type="entry name" value="Torus"/>
    <property type="match status" value="1"/>
</dbReference>
<comment type="subcellular location">
    <subcellularLocation>
        <location evidence="1">Nucleus</location>
    </subcellularLocation>
</comment>
<dbReference type="CDD" id="cd00201">
    <property type="entry name" value="WW"/>
    <property type="match status" value="1"/>
</dbReference>
<dbReference type="InParanoid" id="A0A0G4FQ74"/>
<dbReference type="GO" id="GO:0006397">
    <property type="term" value="P:mRNA processing"/>
    <property type="evidence" value="ECO:0007669"/>
    <property type="project" value="UniProtKB-KW"/>
</dbReference>
<dbReference type="OrthoDB" id="10251848at2759"/>
<dbReference type="STRING" id="1169540.A0A0G4FQ74"/>
<feature type="compositionally biased region" description="Low complexity" evidence="13">
    <location>
        <begin position="57"/>
        <end position="67"/>
    </location>
</feature>
<feature type="region of interest" description="Disordered" evidence="13">
    <location>
        <begin position="30"/>
        <end position="91"/>
    </location>
</feature>
<evidence type="ECO:0000256" key="3">
    <source>
        <dbReference type="ARBA" id="ARBA00022664"/>
    </source>
</evidence>
<dbReference type="GO" id="GO:0017070">
    <property type="term" value="F:U6 snRNA binding"/>
    <property type="evidence" value="ECO:0007669"/>
    <property type="project" value="TreeGrafter"/>
</dbReference>
<evidence type="ECO:0000313" key="17">
    <source>
        <dbReference type="EMBL" id="CEM15985.1"/>
    </source>
</evidence>
<dbReference type="VEuPathDB" id="CryptoDB:Vbra_9381"/>
<keyword evidence="5" id="KW-0747">Spliceosome</keyword>
<dbReference type="GO" id="GO:0036002">
    <property type="term" value="F:pre-mRNA binding"/>
    <property type="evidence" value="ECO:0007669"/>
    <property type="project" value="TreeGrafter"/>
</dbReference>
<dbReference type="InterPro" id="IPR000571">
    <property type="entry name" value="Znf_CCCH"/>
</dbReference>
<feature type="domain" description="WW" evidence="14">
    <location>
        <begin position="3"/>
        <end position="37"/>
    </location>
</feature>
<evidence type="ECO:0000313" key="18">
    <source>
        <dbReference type="Proteomes" id="UP000041254"/>
    </source>
</evidence>
<dbReference type="Pfam" id="PF00397">
    <property type="entry name" value="WW"/>
    <property type="match status" value="1"/>
</dbReference>
<dbReference type="InterPro" id="IPR001202">
    <property type="entry name" value="WW_dom"/>
</dbReference>
<evidence type="ECO:0000256" key="5">
    <source>
        <dbReference type="ARBA" id="ARBA00022728"/>
    </source>
</evidence>
<reference evidence="17 18" key="1">
    <citation type="submission" date="2014-11" db="EMBL/GenBank/DDBJ databases">
        <authorList>
            <person name="Zhu J."/>
            <person name="Qi W."/>
            <person name="Song R."/>
        </authorList>
    </citation>
    <scope>NUCLEOTIDE SEQUENCE [LARGE SCALE GENOMIC DNA]</scope>
</reference>
<dbReference type="Gene3D" id="2.20.70.10">
    <property type="match status" value="1"/>
</dbReference>
<dbReference type="SUPFAM" id="SSF51045">
    <property type="entry name" value="WW domain"/>
    <property type="match status" value="1"/>
</dbReference>
<keyword evidence="18" id="KW-1185">Reference proteome</keyword>
<dbReference type="GO" id="GO:0071007">
    <property type="term" value="C:U2-type catalytic step 2 spliceosome"/>
    <property type="evidence" value="ECO:0007669"/>
    <property type="project" value="TreeGrafter"/>
</dbReference>
<dbReference type="PANTHER" id="PTHR14089">
    <property type="entry name" value="PRE-MRNA-SPLICING FACTOR RBM22"/>
    <property type="match status" value="1"/>
</dbReference>
<feature type="zinc finger region" description="C3H1-type" evidence="12">
    <location>
        <begin position="180"/>
        <end position="207"/>
    </location>
</feature>
<protein>
    <submittedName>
        <fullName evidence="17">Uncharacterized protein</fullName>
    </submittedName>
</protein>
<dbReference type="GO" id="GO:0008270">
    <property type="term" value="F:zinc ion binding"/>
    <property type="evidence" value="ECO:0007669"/>
    <property type="project" value="UniProtKB-KW"/>
</dbReference>
<evidence type="ECO:0000256" key="1">
    <source>
        <dbReference type="ARBA" id="ARBA00004123"/>
    </source>
</evidence>
<dbReference type="InterPro" id="IPR012677">
    <property type="entry name" value="Nucleotide-bd_a/b_plait_sf"/>
</dbReference>
<dbReference type="EMBL" id="CDMY01000475">
    <property type="protein sequence ID" value="CEM15985.1"/>
    <property type="molecule type" value="Genomic_DNA"/>
</dbReference>
<evidence type="ECO:0000256" key="10">
    <source>
        <dbReference type="ARBA" id="ARBA00023242"/>
    </source>
</evidence>
<evidence type="ECO:0000256" key="4">
    <source>
        <dbReference type="ARBA" id="ARBA00022723"/>
    </source>
</evidence>
<gene>
    <name evidence="17" type="ORF">Vbra_9381</name>
</gene>
<keyword evidence="7 12" id="KW-0862">Zinc</keyword>
<keyword evidence="6 12" id="KW-0863">Zinc-finger</keyword>
<dbReference type="InterPro" id="IPR039171">
    <property type="entry name" value="Cwc2/Slt11"/>
</dbReference>
<keyword evidence="4 12" id="KW-0479">Metal-binding</keyword>
<dbReference type="Pfam" id="PF00076">
    <property type="entry name" value="RRM_1"/>
    <property type="match status" value="1"/>
</dbReference>
<name>A0A0G4FQ74_VITBC</name>
<evidence type="ECO:0000256" key="11">
    <source>
        <dbReference type="PROSITE-ProRule" id="PRU00176"/>
    </source>
</evidence>
<dbReference type="SMART" id="SM00360">
    <property type="entry name" value="RRM"/>
    <property type="match status" value="1"/>
</dbReference>
<dbReference type="InterPro" id="IPR032297">
    <property type="entry name" value="Torus"/>
</dbReference>
<dbReference type="GO" id="GO:0008380">
    <property type="term" value="P:RNA splicing"/>
    <property type="evidence" value="ECO:0007669"/>
    <property type="project" value="UniProtKB-KW"/>
</dbReference>
<dbReference type="PROSITE" id="PS50102">
    <property type="entry name" value="RRM"/>
    <property type="match status" value="1"/>
</dbReference>
<comment type="similarity">
    <text evidence="2">Belongs to the RRM CWC2 family.</text>
</comment>
<evidence type="ECO:0000256" key="7">
    <source>
        <dbReference type="ARBA" id="ARBA00022833"/>
    </source>
</evidence>
<dbReference type="AlphaFoldDB" id="A0A0G4FQ74"/>
<dbReference type="InterPro" id="IPR035979">
    <property type="entry name" value="RBD_domain_sf"/>
</dbReference>
<feature type="domain" description="RRM" evidence="15">
    <location>
        <begin position="245"/>
        <end position="327"/>
    </location>
</feature>